<sequence>MTAQTTLIPHFIDGRRTTGRSARTADVLNPSTGQVQAQVPMASAAEVDEAVVIAIEAQREWAAFNPQRRARVMMRFVDLVNKETDGLAELLSLEHGKTVADSRGDIQRGIEVIEFAIGIPHLLKGEHTEGAGTGIDVYSLRQPLGVVAGITPFNFPAMIPLWKVGPALACGNAFVLKPSERDPSVPVRLAELFLEAGLPKGVFQVVHGDKEAVDAIVNHPRIQAVGFVGSSDIAKYIYSTAAANGKRAQCFGGAKNHMIVMPDADLDQAVDALIGAGYGSAGERCMAISVAVPVGEQTADRLRARLVERINNLRVGHSLDPKADYGPLITSAALARVKDYIAQGIEAGAEAVVDGRERASDDLTFGEVGLEGGYFIGPTLFDHVTTDMSIYRDEIFGPVLCIVRANDYEEALALPSEHEYGNGVAIFTRDGDTARDFTSRVQVGMVGVNVPIPVPVAYHTFGGWKRSGFGDLNQHGPASIQFYTKVKTVTQRWPSGIKDGAEFSIPTMK</sequence>
<dbReference type="Proteomes" id="UP000240988">
    <property type="component" value="Unassembled WGS sequence"/>
</dbReference>
<dbReference type="STRING" id="1841860.GCA_900157375_02988"/>
<accession>A0A2U3NUL3</accession>
<dbReference type="FunFam" id="3.40.605.10:FF:000003">
    <property type="entry name" value="Methylmalonate-semialdehyde dehydrogenase [acylating]"/>
    <property type="match status" value="1"/>
</dbReference>
<evidence type="ECO:0000259" key="4">
    <source>
        <dbReference type="Pfam" id="PF00171"/>
    </source>
</evidence>
<dbReference type="InterPro" id="IPR010061">
    <property type="entry name" value="MeMal-semiAld_DH"/>
</dbReference>
<keyword evidence="6" id="KW-1185">Reference proteome</keyword>
<dbReference type="Gene3D" id="3.40.605.10">
    <property type="entry name" value="Aldehyde Dehydrogenase, Chain A, domain 1"/>
    <property type="match status" value="1"/>
</dbReference>
<keyword evidence="2" id="KW-0560">Oxidoreductase</keyword>
<name>A0A2U3NUL3_9MYCO</name>
<keyword evidence="3" id="KW-0520">NAD</keyword>
<dbReference type="InterPro" id="IPR016162">
    <property type="entry name" value="Ald_DH_N"/>
</dbReference>
<dbReference type="InterPro" id="IPR015590">
    <property type="entry name" value="Aldehyde_DH_dom"/>
</dbReference>
<dbReference type="FunFam" id="3.40.309.10:FF:000002">
    <property type="entry name" value="Methylmalonate-semialdehyde dehydrogenase (Acylating)"/>
    <property type="match status" value="1"/>
</dbReference>
<proteinExistence type="predicted"/>
<dbReference type="PANTHER" id="PTHR43866:SF4">
    <property type="entry name" value="MALONATE-SEMIALDEHYDE DEHYDROGENASE"/>
    <property type="match status" value="1"/>
</dbReference>
<gene>
    <name evidence="5" type="ORF">MRAB57_2985</name>
</gene>
<dbReference type="RefSeq" id="WP_077079683.1">
    <property type="nucleotide sequence ID" value="NZ_LT721901.1"/>
</dbReference>
<evidence type="ECO:0000313" key="5">
    <source>
        <dbReference type="EMBL" id="SPM35164.1"/>
    </source>
</evidence>
<feature type="domain" description="Aldehyde dehydrogenase" evidence="4">
    <location>
        <begin position="21"/>
        <end position="489"/>
    </location>
</feature>
<dbReference type="InterPro" id="IPR016160">
    <property type="entry name" value="Ald_DH_CS_CYS"/>
</dbReference>
<dbReference type="Pfam" id="PF00171">
    <property type="entry name" value="Aldedh"/>
    <property type="match status" value="1"/>
</dbReference>
<dbReference type="SUPFAM" id="SSF53720">
    <property type="entry name" value="ALDH-like"/>
    <property type="match status" value="1"/>
</dbReference>
<dbReference type="GO" id="GO:0006574">
    <property type="term" value="P:L-valine catabolic process"/>
    <property type="evidence" value="ECO:0007669"/>
    <property type="project" value="TreeGrafter"/>
</dbReference>
<dbReference type="CDD" id="cd07085">
    <property type="entry name" value="ALDH_F6_MMSDH"/>
    <property type="match status" value="1"/>
</dbReference>
<dbReference type="GO" id="GO:0006210">
    <property type="term" value="P:thymine catabolic process"/>
    <property type="evidence" value="ECO:0007669"/>
    <property type="project" value="TreeGrafter"/>
</dbReference>
<dbReference type="EMBL" id="FUFA01000004">
    <property type="protein sequence ID" value="SPM35164.1"/>
    <property type="molecule type" value="Genomic_DNA"/>
</dbReference>
<dbReference type="GO" id="GO:0004491">
    <property type="term" value="F:methylmalonate-semialdehyde dehydrogenase (acylating, NAD) activity"/>
    <property type="evidence" value="ECO:0007669"/>
    <property type="project" value="UniProtKB-EC"/>
</dbReference>
<evidence type="ECO:0000256" key="1">
    <source>
        <dbReference type="ARBA" id="ARBA00013048"/>
    </source>
</evidence>
<dbReference type="EC" id="1.2.1.27" evidence="1"/>
<dbReference type="InterPro" id="IPR016161">
    <property type="entry name" value="Ald_DH/histidinol_DH"/>
</dbReference>
<dbReference type="OrthoDB" id="6882680at2"/>
<dbReference type="PANTHER" id="PTHR43866">
    <property type="entry name" value="MALONATE-SEMIALDEHYDE DEHYDROGENASE"/>
    <property type="match status" value="1"/>
</dbReference>
<dbReference type="InterPro" id="IPR016163">
    <property type="entry name" value="Ald_DH_C"/>
</dbReference>
<dbReference type="PROSITE" id="PS00070">
    <property type="entry name" value="ALDEHYDE_DEHYDR_CYS"/>
    <property type="match status" value="1"/>
</dbReference>
<organism evidence="5 6">
    <name type="scientific">Mycobacterium rhizamassiliense</name>
    <dbReference type="NCBI Taxonomy" id="1841860"/>
    <lineage>
        <taxon>Bacteria</taxon>
        <taxon>Bacillati</taxon>
        <taxon>Actinomycetota</taxon>
        <taxon>Actinomycetes</taxon>
        <taxon>Mycobacteriales</taxon>
        <taxon>Mycobacteriaceae</taxon>
        <taxon>Mycobacterium</taxon>
    </lineage>
</organism>
<reference evidence="5 6" key="1">
    <citation type="submission" date="2017-01" db="EMBL/GenBank/DDBJ databases">
        <authorList>
            <consortium name="Urmite Genomes"/>
        </authorList>
    </citation>
    <scope>NUCLEOTIDE SEQUENCE [LARGE SCALE GENOMIC DNA]</scope>
    <source>
        <strain evidence="5 6">AB57</strain>
    </source>
</reference>
<evidence type="ECO:0000313" key="6">
    <source>
        <dbReference type="Proteomes" id="UP000240988"/>
    </source>
</evidence>
<protein>
    <recommendedName>
        <fullName evidence="1">methylmalonate-semialdehyde dehydrogenase (CoA acylating)</fullName>
        <ecNumber evidence="1">1.2.1.27</ecNumber>
    </recommendedName>
</protein>
<dbReference type="AlphaFoldDB" id="A0A2U3NUL3"/>
<dbReference type="Gene3D" id="3.40.309.10">
    <property type="entry name" value="Aldehyde Dehydrogenase, Chain A, domain 2"/>
    <property type="match status" value="1"/>
</dbReference>
<dbReference type="NCBIfam" id="TIGR01722">
    <property type="entry name" value="MMSDH"/>
    <property type="match status" value="1"/>
</dbReference>
<evidence type="ECO:0000256" key="2">
    <source>
        <dbReference type="ARBA" id="ARBA00023002"/>
    </source>
</evidence>
<evidence type="ECO:0000256" key="3">
    <source>
        <dbReference type="ARBA" id="ARBA00023027"/>
    </source>
</evidence>